<evidence type="ECO:0000313" key="5">
    <source>
        <dbReference type="EMBL" id="AFU67317.1"/>
    </source>
</evidence>
<evidence type="ECO:0000256" key="3">
    <source>
        <dbReference type="PIRSR" id="PIRSR605511-2"/>
    </source>
</evidence>
<accession>K4I9L0</accession>
<dbReference type="InterPro" id="IPR011042">
    <property type="entry name" value="6-blade_b-propeller_TolB-like"/>
</dbReference>
<dbReference type="EMBL" id="CP003879">
    <property type="protein sequence ID" value="AFU67317.1"/>
    <property type="molecule type" value="Genomic_DNA"/>
</dbReference>
<feature type="binding site" evidence="3">
    <location>
        <position position="135"/>
    </location>
    <ligand>
        <name>substrate</name>
    </ligand>
</feature>
<dbReference type="HOGENOM" id="CLU_036110_0_1_10"/>
<dbReference type="Proteomes" id="UP000008514">
    <property type="component" value="Chromosome"/>
</dbReference>
<dbReference type="GO" id="GO:0046872">
    <property type="term" value="F:metal ion binding"/>
    <property type="evidence" value="ECO:0007669"/>
    <property type="project" value="UniProtKB-KW"/>
</dbReference>
<dbReference type="AlphaFoldDB" id="K4I9L0"/>
<organism evidence="5 6">
    <name type="scientific">Psychroflexus torquis (strain ATCC 700755 / CIP 106069 / ACAM 623)</name>
    <dbReference type="NCBI Taxonomy" id="313595"/>
    <lineage>
        <taxon>Bacteria</taxon>
        <taxon>Pseudomonadati</taxon>
        <taxon>Bacteroidota</taxon>
        <taxon>Flavobacteriia</taxon>
        <taxon>Flavobacteriales</taxon>
        <taxon>Flavobacteriaceae</taxon>
        <taxon>Psychroflexus</taxon>
    </lineage>
</organism>
<gene>
    <name evidence="5" type="ordered locus">P700755_000276</name>
</gene>
<evidence type="ECO:0000313" key="6">
    <source>
        <dbReference type="Proteomes" id="UP000008514"/>
    </source>
</evidence>
<reference evidence="5" key="1">
    <citation type="submission" date="2006-03" db="EMBL/GenBank/DDBJ databases">
        <authorList>
            <person name="Bowman J."/>
            <person name="Ferriera S."/>
            <person name="Johnson J."/>
            <person name="Kravitz S."/>
            <person name="Halpern A."/>
            <person name="Remington K."/>
            <person name="Beeson K."/>
            <person name="Tran B."/>
            <person name="Rogers Y.-H."/>
            <person name="Friedman R."/>
            <person name="Venter J.C."/>
        </authorList>
    </citation>
    <scope>NUCLEOTIDE SEQUENCE [LARGE SCALE GENOMIC DNA]</scope>
    <source>
        <strain evidence="5">ATCC 700755</strain>
    </source>
</reference>
<name>K4I9L0_PSYTT</name>
<comment type="cofactor">
    <cofactor evidence="3">
        <name>Zn(2+)</name>
        <dbReference type="ChEBI" id="CHEBI:29105"/>
    </cofactor>
    <text evidence="3">Binds 1 divalent metal cation per subunit.</text>
</comment>
<dbReference type="InterPro" id="IPR051262">
    <property type="entry name" value="SMP-30/CGR1_Lactonase"/>
</dbReference>
<dbReference type="eggNOG" id="COG3386">
    <property type="taxonomic scope" value="Bacteria"/>
</dbReference>
<dbReference type="Gene3D" id="2.120.10.30">
    <property type="entry name" value="TolB, C-terminal domain"/>
    <property type="match status" value="1"/>
</dbReference>
<feature type="binding site" evidence="3">
    <location>
        <position position="133"/>
    </location>
    <ligand>
        <name>substrate</name>
    </ligand>
</feature>
<proteinExistence type="predicted"/>
<dbReference type="PROSITE" id="PS51257">
    <property type="entry name" value="PROKAR_LIPOPROTEIN"/>
    <property type="match status" value="1"/>
</dbReference>
<dbReference type="InterPro" id="IPR005511">
    <property type="entry name" value="SMP-30"/>
</dbReference>
<evidence type="ECO:0000259" key="4">
    <source>
        <dbReference type="Pfam" id="PF08450"/>
    </source>
</evidence>
<dbReference type="SUPFAM" id="SSF63829">
    <property type="entry name" value="Calcium-dependent phosphotriesterase"/>
    <property type="match status" value="1"/>
</dbReference>
<keyword evidence="3" id="KW-0479">Metal-binding</keyword>
<dbReference type="KEGG" id="ptq:P700755_000276"/>
<dbReference type="PRINTS" id="PR01790">
    <property type="entry name" value="SMP30FAMILY"/>
</dbReference>
<feature type="domain" description="SMP-30/Gluconolactonase/LRE-like region" evidence="4">
    <location>
        <begin position="48"/>
        <end position="287"/>
    </location>
</feature>
<dbReference type="GO" id="GO:0016787">
    <property type="term" value="F:hydrolase activity"/>
    <property type="evidence" value="ECO:0007669"/>
    <property type="project" value="UniProtKB-KW"/>
</dbReference>
<feature type="binding site" evidence="3">
    <location>
        <position position="231"/>
    </location>
    <ligand>
        <name>a divalent metal cation</name>
        <dbReference type="ChEBI" id="CHEBI:60240"/>
    </ligand>
</feature>
<dbReference type="PANTHER" id="PTHR47572">
    <property type="entry name" value="LIPOPROTEIN-RELATED"/>
    <property type="match status" value="1"/>
</dbReference>
<dbReference type="PANTHER" id="PTHR47572:SF4">
    <property type="entry name" value="LACTONASE DRP35"/>
    <property type="match status" value="1"/>
</dbReference>
<feature type="binding site" evidence="3">
    <location>
        <position position="187"/>
    </location>
    <ligand>
        <name>a divalent metal cation</name>
        <dbReference type="ChEBI" id="CHEBI:60240"/>
    </ligand>
</feature>
<dbReference type="OrthoDB" id="241638at2"/>
<keyword evidence="6" id="KW-1185">Reference proteome</keyword>
<feature type="binding site" evidence="3">
    <location>
        <position position="50"/>
    </location>
    <ligand>
        <name>a divalent metal cation</name>
        <dbReference type="ChEBI" id="CHEBI:60240"/>
    </ligand>
</feature>
<keyword evidence="3" id="KW-0862">Zinc</keyword>
<feature type="active site" description="Proton donor/acceptor" evidence="2">
    <location>
        <position position="231"/>
    </location>
</feature>
<sequence length="302" mass="34121">MKTIGCFLIAFALFSCGTKTKEKRQVKESKFEITILKELEKLAGEFKFTEGPAADVYGNVYFTDIPDYKIYIWTLEDSLKIYREESNGANGLYFDEDQNLWACEGGKLRITRTSLEGEYTPIATQYNEKEFNRTNDIWINPKGGAYFTDPKYGNDQHQLPQGSMQVYYISSDNNSVSRVTEDLIKPNGLIGTPDGKTLYITDPGAEKTYQYTIENSGKLSHKKLFVEFGGDGMTIDKQGNVYLTTSGKPQVDIFSPQGELLKTIKVPEQPSNVSFGGKERNQLYITARTSLYRVVLNKRGVN</sequence>
<dbReference type="InterPro" id="IPR013658">
    <property type="entry name" value="SGL"/>
</dbReference>
<keyword evidence="1" id="KW-0378">Hydrolase</keyword>
<dbReference type="Pfam" id="PF08450">
    <property type="entry name" value="SGL"/>
    <property type="match status" value="1"/>
</dbReference>
<evidence type="ECO:0000256" key="1">
    <source>
        <dbReference type="ARBA" id="ARBA00022801"/>
    </source>
</evidence>
<reference evidence="5" key="2">
    <citation type="submission" date="2012-09" db="EMBL/GenBank/DDBJ databases">
        <title>The complete sequence of Psychroflexus torquis an extreme psychrophile from sea-ice that is stimulated by light.</title>
        <authorList>
            <person name="Feng S."/>
            <person name="Powell S.M."/>
            <person name="Bowman J.P."/>
        </authorList>
    </citation>
    <scope>NUCLEOTIDE SEQUENCE [LARGE SCALE GENOMIC DNA]</scope>
    <source>
        <strain evidence="5">ATCC 700755</strain>
    </source>
</reference>
<protein>
    <submittedName>
        <fullName evidence="5">Gluconolactonase</fullName>
    </submittedName>
</protein>
<dbReference type="RefSeq" id="WP_015022936.1">
    <property type="nucleotide sequence ID" value="NC_018721.1"/>
</dbReference>
<evidence type="ECO:0000256" key="2">
    <source>
        <dbReference type="PIRSR" id="PIRSR605511-1"/>
    </source>
</evidence>
<dbReference type="STRING" id="313595.P700755_000276"/>